<reference evidence="2 3" key="1">
    <citation type="submission" date="2018-11" db="EMBL/GenBank/DDBJ databases">
        <authorList>
            <consortium name="Pathogen Informatics"/>
        </authorList>
    </citation>
    <scope>NUCLEOTIDE SEQUENCE [LARGE SCALE GENOMIC DNA]</scope>
</reference>
<dbReference type="EMBL" id="UYYB01012307">
    <property type="protein sequence ID" value="VDM69459.1"/>
    <property type="molecule type" value="Genomic_DNA"/>
</dbReference>
<evidence type="ECO:0000313" key="3">
    <source>
        <dbReference type="Proteomes" id="UP000270094"/>
    </source>
</evidence>
<feature type="compositionally biased region" description="Basic and acidic residues" evidence="1">
    <location>
        <begin position="1"/>
        <end position="12"/>
    </location>
</feature>
<protein>
    <submittedName>
        <fullName evidence="2">Uncharacterized protein</fullName>
    </submittedName>
</protein>
<accession>A0A3P7IR13</accession>
<keyword evidence="3" id="KW-1185">Reference proteome</keyword>
<gene>
    <name evidence="2" type="ORF">SVUK_LOCUS4457</name>
</gene>
<evidence type="ECO:0000313" key="2">
    <source>
        <dbReference type="EMBL" id="VDM69459.1"/>
    </source>
</evidence>
<feature type="region of interest" description="Disordered" evidence="1">
    <location>
        <begin position="1"/>
        <end position="30"/>
    </location>
</feature>
<dbReference type="Proteomes" id="UP000270094">
    <property type="component" value="Unassembled WGS sequence"/>
</dbReference>
<name>A0A3P7IR13_STRVU</name>
<evidence type="ECO:0000256" key="1">
    <source>
        <dbReference type="SAM" id="MobiDB-lite"/>
    </source>
</evidence>
<dbReference type="AlphaFoldDB" id="A0A3P7IR13"/>
<organism evidence="2 3">
    <name type="scientific">Strongylus vulgaris</name>
    <name type="common">Blood worm</name>
    <dbReference type="NCBI Taxonomy" id="40348"/>
    <lineage>
        <taxon>Eukaryota</taxon>
        <taxon>Metazoa</taxon>
        <taxon>Ecdysozoa</taxon>
        <taxon>Nematoda</taxon>
        <taxon>Chromadorea</taxon>
        <taxon>Rhabditida</taxon>
        <taxon>Rhabditina</taxon>
        <taxon>Rhabditomorpha</taxon>
        <taxon>Strongyloidea</taxon>
        <taxon>Strongylidae</taxon>
        <taxon>Strongylus</taxon>
    </lineage>
</organism>
<proteinExistence type="predicted"/>
<sequence>MGVRIDESRRSEDDDQMTADAFLQSSSEEGGAADVRISFSTMLSSKAWEAE</sequence>